<feature type="transmembrane region" description="Helical" evidence="1">
    <location>
        <begin position="120"/>
        <end position="140"/>
    </location>
</feature>
<comment type="caution">
    <text evidence="2">The sequence shown here is derived from an EMBL/GenBank/DDBJ whole genome shotgun (WGS) entry which is preliminary data.</text>
</comment>
<keyword evidence="1" id="KW-0812">Transmembrane</keyword>
<proteinExistence type="predicted"/>
<name>A0A8J3ZQZ3_9ACTN</name>
<dbReference type="Proteomes" id="UP000635606">
    <property type="component" value="Unassembled WGS sequence"/>
</dbReference>
<evidence type="ECO:0000256" key="1">
    <source>
        <dbReference type="SAM" id="Phobius"/>
    </source>
</evidence>
<keyword evidence="3" id="KW-1185">Reference proteome</keyword>
<sequence length="234" mass="25644">MRKVLTVAEMTLRELVRRRRAIAFLLLLPLVFYVVRHEYVGQSVRSLFLGMGWAVSTAALFATTAGRTVDPRLVLSGYRAYQVYLGRLFGLWAAGAVLAVPFLLLIFFDVPGVRFGAVSLGLGFCVAVAAPFGLLIGILLPRELEGTLVLLTAVSMQMLLDPADALSKVTPFWSSREIGTYAVDHTGSEYLTRGTVHGVAYTVGLVLLVGLIVAARQRRRRHLRYAPEPEGVRA</sequence>
<organism evidence="2 3">
    <name type="scientific">Virgisporangium ochraceum</name>
    <dbReference type="NCBI Taxonomy" id="65505"/>
    <lineage>
        <taxon>Bacteria</taxon>
        <taxon>Bacillati</taxon>
        <taxon>Actinomycetota</taxon>
        <taxon>Actinomycetes</taxon>
        <taxon>Micromonosporales</taxon>
        <taxon>Micromonosporaceae</taxon>
        <taxon>Virgisporangium</taxon>
    </lineage>
</organism>
<evidence type="ECO:0000313" key="3">
    <source>
        <dbReference type="Proteomes" id="UP000635606"/>
    </source>
</evidence>
<evidence type="ECO:0000313" key="2">
    <source>
        <dbReference type="EMBL" id="GIJ68869.1"/>
    </source>
</evidence>
<dbReference type="AlphaFoldDB" id="A0A8J3ZQZ3"/>
<gene>
    <name evidence="2" type="ORF">Voc01_037860</name>
</gene>
<keyword evidence="1" id="KW-1133">Transmembrane helix</keyword>
<dbReference type="EMBL" id="BOPH01000050">
    <property type="protein sequence ID" value="GIJ68869.1"/>
    <property type="molecule type" value="Genomic_DNA"/>
</dbReference>
<feature type="transmembrane region" description="Helical" evidence="1">
    <location>
        <begin position="84"/>
        <end position="108"/>
    </location>
</feature>
<feature type="transmembrane region" description="Helical" evidence="1">
    <location>
        <begin position="198"/>
        <end position="215"/>
    </location>
</feature>
<keyword evidence="1" id="KW-0472">Membrane</keyword>
<protein>
    <submittedName>
        <fullName evidence="2">Uncharacterized protein</fullName>
    </submittedName>
</protein>
<reference evidence="2" key="1">
    <citation type="submission" date="2021-01" db="EMBL/GenBank/DDBJ databases">
        <title>Whole genome shotgun sequence of Virgisporangium ochraceum NBRC 16418.</title>
        <authorList>
            <person name="Komaki H."/>
            <person name="Tamura T."/>
        </authorList>
    </citation>
    <scope>NUCLEOTIDE SEQUENCE</scope>
    <source>
        <strain evidence="2">NBRC 16418</strain>
    </source>
</reference>
<dbReference type="RefSeq" id="WP_203928810.1">
    <property type="nucleotide sequence ID" value="NZ_BOPH01000050.1"/>
</dbReference>
<accession>A0A8J3ZQZ3</accession>